<dbReference type="PANTHER" id="PTHR11014:SF63">
    <property type="entry name" value="METALLOPEPTIDASE, PUTATIVE (AFU_ORTHOLOGUE AFUA_6G09600)-RELATED"/>
    <property type="match status" value="1"/>
</dbReference>
<keyword evidence="1" id="KW-0378">Hydrolase</keyword>
<dbReference type="Proteomes" id="UP000315947">
    <property type="component" value="Chromosome"/>
</dbReference>
<dbReference type="InterPro" id="IPR002933">
    <property type="entry name" value="Peptidase_M20"/>
</dbReference>
<keyword evidence="5" id="KW-1185">Reference proteome</keyword>
<feature type="domain" description="Peptidase M20 dimerisation" evidence="3">
    <location>
        <begin position="218"/>
        <end position="313"/>
    </location>
</feature>
<evidence type="ECO:0000259" key="3">
    <source>
        <dbReference type="Pfam" id="PF07687"/>
    </source>
</evidence>
<feature type="chain" id="PRO_5045540541" evidence="2">
    <location>
        <begin position="25"/>
        <end position="450"/>
    </location>
</feature>
<dbReference type="Gene3D" id="3.40.630.10">
    <property type="entry name" value="Zn peptidases"/>
    <property type="match status" value="1"/>
</dbReference>
<dbReference type="InterPro" id="IPR011650">
    <property type="entry name" value="Peptidase_M20_dimer"/>
</dbReference>
<protein>
    <submittedName>
        <fullName evidence="4">Amidohydrolase</fullName>
    </submittedName>
</protein>
<evidence type="ECO:0000256" key="2">
    <source>
        <dbReference type="SAM" id="SignalP"/>
    </source>
</evidence>
<dbReference type="SUPFAM" id="SSF53187">
    <property type="entry name" value="Zn-dependent exopeptidases"/>
    <property type="match status" value="1"/>
</dbReference>
<reference evidence="4 5" key="1">
    <citation type="submission" date="2019-07" db="EMBL/GenBank/DDBJ databases">
        <title>Shewanella sp. YLB-06 whole genomic sequence.</title>
        <authorList>
            <person name="Yu L."/>
        </authorList>
    </citation>
    <scope>NUCLEOTIDE SEQUENCE [LARGE SCALE GENOMIC DNA]</scope>
    <source>
        <strain evidence="4 5">YLB-06</strain>
    </source>
</reference>
<dbReference type="Pfam" id="PF07687">
    <property type="entry name" value="M20_dimer"/>
    <property type="match status" value="1"/>
</dbReference>
<gene>
    <name evidence="4" type="ORF">FM037_20455</name>
</gene>
<accession>A0ABX5X2E2</accession>
<dbReference type="NCBIfam" id="TIGR01891">
    <property type="entry name" value="amidohydrolases"/>
    <property type="match status" value="1"/>
</dbReference>
<name>A0ABX5X2E2_9GAMM</name>
<dbReference type="EMBL" id="CP041614">
    <property type="protein sequence ID" value="QDO85173.1"/>
    <property type="molecule type" value="Genomic_DNA"/>
</dbReference>
<dbReference type="PANTHER" id="PTHR11014">
    <property type="entry name" value="PEPTIDASE M20 FAMILY MEMBER"/>
    <property type="match status" value="1"/>
</dbReference>
<dbReference type="Gene3D" id="3.30.70.360">
    <property type="match status" value="1"/>
</dbReference>
<keyword evidence="2" id="KW-0732">Signal</keyword>
<evidence type="ECO:0000256" key="1">
    <source>
        <dbReference type="ARBA" id="ARBA00022801"/>
    </source>
</evidence>
<proteinExistence type="predicted"/>
<evidence type="ECO:0000313" key="5">
    <source>
        <dbReference type="Proteomes" id="UP000315947"/>
    </source>
</evidence>
<dbReference type="PIRSF" id="PIRSF005962">
    <property type="entry name" value="Pept_M20D_amidohydro"/>
    <property type="match status" value="1"/>
</dbReference>
<sequence length="450" mass="48036">MKLTKICQSLAFVFMMTSPLAVYASSLDSSLALSVGKALPELEKLYLHLHQHPELSYQEKATGQRMAKELSALGFEVTDNYGGYGVVGIFKNGDGPTVMIRADIDGLPIIEQTGKPYASVVTTIDADNKSVGIMHGCGHDIHMTSLIGTADQLVKHKSDWQGTLMMVAQPAEEVGGGAKAMLAQGLFTEFPTPDFVLGLHVSASVPAGKVAIAPGYALANVDSVDITIKGKGGHGAYPHMTIDPVVIAARTVMALQTIPSREISPLEPNVITVGSIHGGSKHNIISNEVKLQLTLRSYNPQVRQQQIAAIKRMTKGIAMSAGLPDSLMPVVYVHEDETIPSTYNDPELASSVQASIEREIGKANVVKAEPVMAGEDFGLYGLTSEKRPINIFWLGAVEPALYETSKASGEHLPSLHSSKFAPDYPLTISTGVRAMSRSAIDLFNVSSSSL</sequence>
<feature type="signal peptide" evidence="2">
    <location>
        <begin position="1"/>
        <end position="24"/>
    </location>
</feature>
<dbReference type="Pfam" id="PF01546">
    <property type="entry name" value="Peptidase_M20"/>
    <property type="match status" value="1"/>
</dbReference>
<evidence type="ECO:0000313" key="4">
    <source>
        <dbReference type="EMBL" id="QDO85173.1"/>
    </source>
</evidence>
<dbReference type="InterPro" id="IPR017439">
    <property type="entry name" value="Amidohydrolase"/>
</dbReference>
<organism evidence="4 5">
    <name type="scientific">Shewanella psychropiezotolerans</name>
    <dbReference type="NCBI Taxonomy" id="2593655"/>
    <lineage>
        <taxon>Bacteria</taxon>
        <taxon>Pseudomonadati</taxon>
        <taxon>Pseudomonadota</taxon>
        <taxon>Gammaproteobacteria</taxon>
        <taxon>Alteromonadales</taxon>
        <taxon>Shewanellaceae</taxon>
        <taxon>Shewanella</taxon>
    </lineage>
</organism>
<dbReference type="SUPFAM" id="SSF55031">
    <property type="entry name" value="Bacterial exopeptidase dimerisation domain"/>
    <property type="match status" value="1"/>
</dbReference>
<dbReference type="InterPro" id="IPR036264">
    <property type="entry name" value="Bact_exopeptidase_dim_dom"/>
</dbReference>